<dbReference type="NCBIfam" id="TIGR00022">
    <property type="entry name" value="YhcH/YjgK/YiaL family protein"/>
    <property type="match status" value="1"/>
</dbReference>
<evidence type="ECO:0000313" key="2">
    <source>
        <dbReference type="Proteomes" id="UP000501466"/>
    </source>
</evidence>
<protein>
    <submittedName>
        <fullName evidence="1">DUF386 domain-containing protein</fullName>
    </submittedName>
</protein>
<keyword evidence="2" id="KW-1185">Reference proteome</keyword>
<dbReference type="PANTHER" id="PTHR34986">
    <property type="entry name" value="EVOLVED BETA-GALACTOSIDASE SUBUNIT BETA"/>
    <property type="match status" value="1"/>
</dbReference>
<dbReference type="PANTHER" id="PTHR34986:SF1">
    <property type="entry name" value="PROTEIN YIAL"/>
    <property type="match status" value="1"/>
</dbReference>
<dbReference type="SUPFAM" id="SSF51197">
    <property type="entry name" value="Clavaminate synthase-like"/>
    <property type="match status" value="1"/>
</dbReference>
<name>A0A6F8PJQ4_9GAMM</name>
<evidence type="ECO:0000313" key="1">
    <source>
        <dbReference type="EMBL" id="BBP42333.1"/>
    </source>
</evidence>
<gene>
    <name evidence="1" type="ORF">THMIRHAT_00790</name>
</gene>
<reference evidence="2" key="1">
    <citation type="submission" date="2019-11" db="EMBL/GenBank/DDBJ databases">
        <title>Isolation and characterization of two novel species in the genus Thiomicrorhabdus.</title>
        <authorList>
            <person name="Mochizuki J."/>
            <person name="Kojima H."/>
            <person name="Fukui M."/>
        </authorList>
    </citation>
    <scope>NUCLEOTIDE SEQUENCE [LARGE SCALE GENOMIC DNA]</scope>
    <source>
        <strain evidence="2">AkT22</strain>
    </source>
</reference>
<dbReference type="Gene3D" id="2.60.120.370">
    <property type="entry name" value="YhcH/YjgK/YiaL"/>
    <property type="match status" value="1"/>
</dbReference>
<dbReference type="InterPro" id="IPR037012">
    <property type="entry name" value="NanQ/TabA/YiaL_sf"/>
</dbReference>
<dbReference type="GO" id="GO:0005829">
    <property type="term" value="C:cytosol"/>
    <property type="evidence" value="ECO:0007669"/>
    <property type="project" value="TreeGrafter"/>
</dbReference>
<accession>A0A6F8PJQ4</accession>
<dbReference type="Pfam" id="PF04074">
    <property type="entry name" value="DUF386"/>
    <property type="match status" value="1"/>
</dbReference>
<dbReference type="KEGG" id="tzo:THMIRHAT_00790"/>
<dbReference type="Proteomes" id="UP000501466">
    <property type="component" value="Chromosome"/>
</dbReference>
<organism evidence="1 2">
    <name type="scientific">Thiosulfativibrio zosterae</name>
    <dbReference type="NCBI Taxonomy" id="2675053"/>
    <lineage>
        <taxon>Bacteria</taxon>
        <taxon>Pseudomonadati</taxon>
        <taxon>Pseudomonadota</taxon>
        <taxon>Gammaproteobacteria</taxon>
        <taxon>Thiotrichales</taxon>
        <taxon>Piscirickettsiaceae</taxon>
        <taxon>Thiosulfativibrio</taxon>
    </lineage>
</organism>
<sequence length="151" mass="17098">MILDRLEHADRYLAIHPGIAKAISYLEHKDLSGYEVGKHVIDGENLFVIIDEYETVAVETTEYESHKTYIDLQVVLKGQEDMGILPLNGQIPSKAYNPEKDFQLFSRDEPNGFMITVTEGMFAIFFPTDAHMPCIGVPARPVRKAVFKIRA</sequence>
<dbReference type="InterPro" id="IPR004375">
    <property type="entry name" value="NanQ/TabA/YiaL"/>
</dbReference>
<dbReference type="RefSeq" id="WP_173289660.1">
    <property type="nucleotide sequence ID" value="NZ_AP021888.1"/>
</dbReference>
<dbReference type="AlphaFoldDB" id="A0A6F8PJQ4"/>
<dbReference type="EMBL" id="AP021888">
    <property type="protein sequence ID" value="BBP42333.1"/>
    <property type="molecule type" value="Genomic_DNA"/>
</dbReference>
<proteinExistence type="predicted"/>